<reference evidence="1" key="1">
    <citation type="submission" date="2018-11" db="EMBL/GenBank/DDBJ databases">
        <authorList>
            <consortium name="Pathogen Informatics"/>
        </authorList>
    </citation>
    <scope>NUCLEOTIDE SEQUENCE</scope>
</reference>
<dbReference type="AlphaFoldDB" id="A0A3S5A9S6"/>
<sequence length="275" mass="30670">MDLRVGQHAYIIPFTRVVVQCPVEFFDGRDLIWRHEARPERLGYTGRNVSRVHVDREGSLVIASFQPLDAGIWHCQAGLPPHPAVLAPPEVPSTKSELAADSNAGPVEATVTLLTRSSASGFADWVQRNALWLRRREGWLNEDAYDEDGSSPGSEVSGVGESGFGLGLVESNVGWPVYAGLVRRDLIQWVEAAWSVCPPLCGPDASPVNQTRVVRCERIDRRQYQILNESACLEKTLQKPVTQRPCDISKECPKWQLRNVDFSVAMFMEVPESYK</sequence>
<proteinExistence type="predicted"/>
<comment type="caution">
    <text evidence="1">The sequence shown here is derived from an EMBL/GenBank/DDBJ whole genome shotgun (WGS) entry which is preliminary data.</text>
</comment>
<organism evidence="1 2">
    <name type="scientific">Protopolystoma xenopodis</name>
    <dbReference type="NCBI Taxonomy" id="117903"/>
    <lineage>
        <taxon>Eukaryota</taxon>
        <taxon>Metazoa</taxon>
        <taxon>Spiralia</taxon>
        <taxon>Lophotrochozoa</taxon>
        <taxon>Platyhelminthes</taxon>
        <taxon>Monogenea</taxon>
        <taxon>Polyopisthocotylea</taxon>
        <taxon>Polystomatidea</taxon>
        <taxon>Polystomatidae</taxon>
        <taxon>Protopolystoma</taxon>
    </lineage>
</organism>
<evidence type="ECO:0000313" key="2">
    <source>
        <dbReference type="Proteomes" id="UP000784294"/>
    </source>
</evidence>
<gene>
    <name evidence="1" type="ORF">PXEA_LOCUS11944</name>
</gene>
<dbReference type="EMBL" id="CAAALY010037314">
    <property type="protein sequence ID" value="VEL18504.1"/>
    <property type="molecule type" value="Genomic_DNA"/>
</dbReference>
<accession>A0A3S5A9S6</accession>
<dbReference type="Proteomes" id="UP000784294">
    <property type="component" value="Unassembled WGS sequence"/>
</dbReference>
<name>A0A3S5A9S6_9PLAT</name>
<protein>
    <recommendedName>
        <fullName evidence="3">Ig-like domain-containing protein</fullName>
    </recommendedName>
</protein>
<keyword evidence="2" id="KW-1185">Reference proteome</keyword>
<evidence type="ECO:0008006" key="3">
    <source>
        <dbReference type="Google" id="ProtNLM"/>
    </source>
</evidence>
<dbReference type="OrthoDB" id="5781878at2759"/>
<evidence type="ECO:0000313" key="1">
    <source>
        <dbReference type="EMBL" id="VEL18504.1"/>
    </source>
</evidence>
<dbReference type="CDD" id="cd00096">
    <property type="entry name" value="Ig"/>
    <property type="match status" value="1"/>
</dbReference>